<accession>A0A8R7VA83</accession>
<evidence type="ECO:0000313" key="3">
    <source>
        <dbReference type="Proteomes" id="UP000015106"/>
    </source>
</evidence>
<organism evidence="2 3">
    <name type="scientific">Triticum urartu</name>
    <name type="common">Red wild einkorn</name>
    <name type="synonym">Crithodium urartu</name>
    <dbReference type="NCBI Taxonomy" id="4572"/>
    <lineage>
        <taxon>Eukaryota</taxon>
        <taxon>Viridiplantae</taxon>
        <taxon>Streptophyta</taxon>
        <taxon>Embryophyta</taxon>
        <taxon>Tracheophyta</taxon>
        <taxon>Spermatophyta</taxon>
        <taxon>Magnoliopsida</taxon>
        <taxon>Liliopsida</taxon>
        <taxon>Poales</taxon>
        <taxon>Poaceae</taxon>
        <taxon>BOP clade</taxon>
        <taxon>Pooideae</taxon>
        <taxon>Triticodae</taxon>
        <taxon>Triticeae</taxon>
        <taxon>Triticinae</taxon>
        <taxon>Triticum</taxon>
    </lineage>
</organism>
<proteinExistence type="predicted"/>
<dbReference type="Proteomes" id="UP000015106">
    <property type="component" value="Chromosome 7"/>
</dbReference>
<dbReference type="EnsemblPlants" id="TuG1812G0700004820.01.T01">
    <property type="protein sequence ID" value="TuG1812G0700004820.01.T01"/>
    <property type="gene ID" value="TuG1812G0700004820.01"/>
</dbReference>
<protein>
    <submittedName>
        <fullName evidence="2">Uncharacterized protein</fullName>
    </submittedName>
</protein>
<sequence>MLVFLQGVAGLPSQDLTPPRGLPAASLSGRELQRPSPSHLSQDMYRTWKGLASWENLGKDVGKITRFSVVEEHDNLNQLRCKGMLHMDSYTIKFGNKWFYLPMASEEQLQAPSE</sequence>
<dbReference type="Gramene" id="TuG1812G0700004820.01.T01">
    <property type="protein sequence ID" value="TuG1812G0700004820.01.T01"/>
    <property type="gene ID" value="TuG1812G0700004820.01"/>
</dbReference>
<reference evidence="3" key="1">
    <citation type="journal article" date="2013" name="Nature">
        <title>Draft genome of the wheat A-genome progenitor Triticum urartu.</title>
        <authorList>
            <person name="Ling H.Q."/>
            <person name="Zhao S."/>
            <person name="Liu D."/>
            <person name="Wang J."/>
            <person name="Sun H."/>
            <person name="Zhang C."/>
            <person name="Fan H."/>
            <person name="Li D."/>
            <person name="Dong L."/>
            <person name="Tao Y."/>
            <person name="Gao C."/>
            <person name="Wu H."/>
            <person name="Li Y."/>
            <person name="Cui Y."/>
            <person name="Guo X."/>
            <person name="Zheng S."/>
            <person name="Wang B."/>
            <person name="Yu K."/>
            <person name="Liang Q."/>
            <person name="Yang W."/>
            <person name="Lou X."/>
            <person name="Chen J."/>
            <person name="Feng M."/>
            <person name="Jian J."/>
            <person name="Zhang X."/>
            <person name="Luo G."/>
            <person name="Jiang Y."/>
            <person name="Liu J."/>
            <person name="Wang Z."/>
            <person name="Sha Y."/>
            <person name="Zhang B."/>
            <person name="Wu H."/>
            <person name="Tang D."/>
            <person name="Shen Q."/>
            <person name="Xue P."/>
            <person name="Zou S."/>
            <person name="Wang X."/>
            <person name="Liu X."/>
            <person name="Wang F."/>
            <person name="Yang Y."/>
            <person name="An X."/>
            <person name="Dong Z."/>
            <person name="Zhang K."/>
            <person name="Zhang X."/>
            <person name="Luo M.C."/>
            <person name="Dvorak J."/>
            <person name="Tong Y."/>
            <person name="Wang J."/>
            <person name="Yang H."/>
            <person name="Li Z."/>
            <person name="Wang D."/>
            <person name="Zhang A."/>
            <person name="Wang J."/>
        </authorList>
    </citation>
    <scope>NUCLEOTIDE SEQUENCE</scope>
    <source>
        <strain evidence="3">cv. G1812</strain>
    </source>
</reference>
<reference evidence="2" key="2">
    <citation type="submission" date="2018-03" db="EMBL/GenBank/DDBJ databases">
        <title>The Triticum urartu genome reveals the dynamic nature of wheat genome evolution.</title>
        <authorList>
            <person name="Ling H."/>
            <person name="Ma B."/>
            <person name="Shi X."/>
            <person name="Liu H."/>
            <person name="Dong L."/>
            <person name="Sun H."/>
            <person name="Cao Y."/>
            <person name="Gao Q."/>
            <person name="Zheng S."/>
            <person name="Li Y."/>
            <person name="Yu Y."/>
            <person name="Du H."/>
            <person name="Qi M."/>
            <person name="Li Y."/>
            <person name="Yu H."/>
            <person name="Cui Y."/>
            <person name="Wang N."/>
            <person name="Chen C."/>
            <person name="Wu H."/>
            <person name="Zhao Y."/>
            <person name="Zhang J."/>
            <person name="Li Y."/>
            <person name="Zhou W."/>
            <person name="Zhang B."/>
            <person name="Hu W."/>
            <person name="Eijk M."/>
            <person name="Tang J."/>
            <person name="Witsenboer H."/>
            <person name="Zhao S."/>
            <person name="Li Z."/>
            <person name="Zhang A."/>
            <person name="Wang D."/>
            <person name="Liang C."/>
        </authorList>
    </citation>
    <scope>NUCLEOTIDE SEQUENCE [LARGE SCALE GENOMIC DNA]</scope>
    <source>
        <strain evidence="2">cv. G1812</strain>
    </source>
</reference>
<name>A0A8R7VA83_TRIUA</name>
<keyword evidence="3" id="KW-1185">Reference proteome</keyword>
<reference evidence="2" key="3">
    <citation type="submission" date="2022-06" db="UniProtKB">
        <authorList>
            <consortium name="EnsemblPlants"/>
        </authorList>
    </citation>
    <scope>IDENTIFICATION</scope>
</reference>
<feature type="region of interest" description="Disordered" evidence="1">
    <location>
        <begin position="15"/>
        <end position="41"/>
    </location>
</feature>
<evidence type="ECO:0000313" key="2">
    <source>
        <dbReference type="EnsemblPlants" id="TuG1812G0700004820.01.T01"/>
    </source>
</evidence>
<dbReference type="AlphaFoldDB" id="A0A8R7VA83"/>
<evidence type="ECO:0000256" key="1">
    <source>
        <dbReference type="SAM" id="MobiDB-lite"/>
    </source>
</evidence>